<dbReference type="CDD" id="cd06464">
    <property type="entry name" value="ACD_sHsps-like"/>
    <property type="match status" value="1"/>
</dbReference>
<sequence length="141" mass="16308">MASTIALRRATTPSLLNPVHSVMVVPPIVRSFNTNAQMRNYDDDEHGVNVNVLDPFSPTRMRMLYVRMDMPGLGKENVKGEGEKESNKEKSWQRYNSRINLPKKLYMIYQIKAEMKNGILKVIVPKVKEEDRKDVFQVKID</sequence>
<organism evidence="6 7">
    <name type="scientific">Nelumbo nucifera</name>
    <name type="common">Sacred lotus</name>
    <dbReference type="NCBI Taxonomy" id="4432"/>
    <lineage>
        <taxon>Eukaryota</taxon>
        <taxon>Viridiplantae</taxon>
        <taxon>Streptophyta</taxon>
        <taxon>Embryophyta</taxon>
        <taxon>Tracheophyta</taxon>
        <taxon>Spermatophyta</taxon>
        <taxon>Magnoliopsida</taxon>
        <taxon>Proteales</taxon>
        <taxon>Nelumbonaceae</taxon>
        <taxon>Nelumbo</taxon>
    </lineage>
</organism>
<dbReference type="InterPro" id="IPR008978">
    <property type="entry name" value="HSP20-like_chaperone"/>
</dbReference>
<keyword evidence="2" id="KW-0346">Stress response</keyword>
<evidence type="ECO:0000256" key="4">
    <source>
        <dbReference type="RuleBase" id="RU003616"/>
    </source>
</evidence>
<name>A0A822YLB3_NELNU</name>
<reference evidence="6 7" key="1">
    <citation type="journal article" date="2020" name="Mol. Biol. Evol.">
        <title>Distinct Expression and Methylation Patterns for Genes with Different Fates following a Single Whole-Genome Duplication in Flowering Plants.</title>
        <authorList>
            <person name="Shi T."/>
            <person name="Rahmani R.S."/>
            <person name="Gugger P.F."/>
            <person name="Wang M."/>
            <person name="Li H."/>
            <person name="Zhang Y."/>
            <person name="Li Z."/>
            <person name="Wang Q."/>
            <person name="Van de Peer Y."/>
            <person name="Marchal K."/>
            <person name="Chen J."/>
        </authorList>
    </citation>
    <scope>NUCLEOTIDE SEQUENCE [LARGE SCALE GENOMIC DNA]</scope>
    <source>
        <tissue evidence="6">Leaf</tissue>
    </source>
</reference>
<keyword evidence="1" id="KW-0809">Transit peptide</keyword>
<dbReference type="PROSITE" id="PS01031">
    <property type="entry name" value="SHSP"/>
    <property type="match status" value="1"/>
</dbReference>
<protein>
    <recommendedName>
        <fullName evidence="5">SHSP domain-containing protein</fullName>
    </recommendedName>
</protein>
<dbReference type="PANTHER" id="PTHR46991:SF11">
    <property type="entry name" value="SMALL HEAT SHOCK PROTEIN HSPF"/>
    <property type="match status" value="1"/>
</dbReference>
<evidence type="ECO:0000256" key="1">
    <source>
        <dbReference type="ARBA" id="ARBA00022946"/>
    </source>
</evidence>
<evidence type="ECO:0000256" key="2">
    <source>
        <dbReference type="ARBA" id="ARBA00023016"/>
    </source>
</evidence>
<evidence type="ECO:0000256" key="3">
    <source>
        <dbReference type="PROSITE-ProRule" id="PRU00285"/>
    </source>
</evidence>
<evidence type="ECO:0000313" key="7">
    <source>
        <dbReference type="Proteomes" id="UP000607653"/>
    </source>
</evidence>
<dbReference type="Gene3D" id="2.60.40.790">
    <property type="match status" value="1"/>
</dbReference>
<comment type="similarity">
    <text evidence="3 4">Belongs to the small heat shock protein (HSP20) family.</text>
</comment>
<dbReference type="AlphaFoldDB" id="A0A822YLB3"/>
<dbReference type="InterPro" id="IPR002068">
    <property type="entry name" value="A-crystallin/Hsp20_dom"/>
</dbReference>
<dbReference type="PANTHER" id="PTHR46991">
    <property type="entry name" value="23.5 KDA HEAT SHOCK PROTEIN, MITOCHONDRIAL"/>
    <property type="match status" value="1"/>
</dbReference>
<proteinExistence type="inferred from homology"/>
<dbReference type="Proteomes" id="UP000607653">
    <property type="component" value="Unassembled WGS sequence"/>
</dbReference>
<dbReference type="InterPro" id="IPR044656">
    <property type="entry name" value="HSP14.7/HSP23.5/HSP23.6-like"/>
</dbReference>
<gene>
    <name evidence="6" type="ORF">HUJ06_012163</name>
</gene>
<evidence type="ECO:0000313" key="6">
    <source>
        <dbReference type="EMBL" id="DAD33312.1"/>
    </source>
</evidence>
<comment type="caution">
    <text evidence="6">The sequence shown here is derived from an EMBL/GenBank/DDBJ whole genome shotgun (WGS) entry which is preliminary data.</text>
</comment>
<evidence type="ECO:0000259" key="5">
    <source>
        <dbReference type="PROSITE" id="PS01031"/>
    </source>
</evidence>
<feature type="domain" description="SHSP" evidence="5">
    <location>
        <begin position="29"/>
        <end position="141"/>
    </location>
</feature>
<keyword evidence="7" id="KW-1185">Reference proteome</keyword>
<dbReference type="Pfam" id="PF00011">
    <property type="entry name" value="HSP20"/>
    <property type="match status" value="1"/>
</dbReference>
<dbReference type="SUPFAM" id="SSF49764">
    <property type="entry name" value="HSP20-like chaperones"/>
    <property type="match status" value="1"/>
</dbReference>
<dbReference type="EMBL" id="DUZY01000003">
    <property type="protein sequence ID" value="DAD33312.1"/>
    <property type="molecule type" value="Genomic_DNA"/>
</dbReference>
<accession>A0A822YLB3</accession>